<feature type="transmembrane region" description="Helical" evidence="6">
    <location>
        <begin position="66"/>
        <end position="88"/>
    </location>
</feature>
<dbReference type="EMBL" id="JAMWBK010000003">
    <property type="protein sequence ID" value="KAJ8906330.1"/>
    <property type="molecule type" value="Genomic_DNA"/>
</dbReference>
<feature type="transmembrane region" description="Helical" evidence="6">
    <location>
        <begin position="228"/>
        <end position="250"/>
    </location>
</feature>
<dbReference type="Proteomes" id="UP001157974">
    <property type="component" value="Unassembled WGS sequence"/>
</dbReference>
<evidence type="ECO:0000313" key="7">
    <source>
        <dbReference type="EMBL" id="KAJ8906330.1"/>
    </source>
</evidence>
<evidence type="ECO:0000256" key="1">
    <source>
        <dbReference type="ARBA" id="ARBA00004127"/>
    </source>
</evidence>
<dbReference type="InterPro" id="IPR008217">
    <property type="entry name" value="Ccc1_fam"/>
</dbReference>
<reference evidence="7 8" key="1">
    <citation type="journal article" date="2023" name="Nat. Commun.">
        <title>Origin of minicircular mitochondrial genomes in red algae.</title>
        <authorList>
            <person name="Lee Y."/>
            <person name="Cho C.H."/>
            <person name="Lee Y.M."/>
            <person name="Park S.I."/>
            <person name="Yang J.H."/>
            <person name="West J.A."/>
            <person name="Bhattacharya D."/>
            <person name="Yoon H.S."/>
        </authorList>
    </citation>
    <scope>NUCLEOTIDE SEQUENCE [LARGE SCALE GENOMIC DNA]</scope>
    <source>
        <strain evidence="7 8">CCMP1338</strain>
        <tissue evidence="7">Whole cell</tissue>
    </source>
</reference>
<evidence type="ECO:0000256" key="6">
    <source>
        <dbReference type="SAM" id="Phobius"/>
    </source>
</evidence>
<evidence type="ECO:0000256" key="2">
    <source>
        <dbReference type="ARBA" id="ARBA00007049"/>
    </source>
</evidence>
<organism evidence="7 8">
    <name type="scientific">Rhodosorus marinus</name>
    <dbReference type="NCBI Taxonomy" id="101924"/>
    <lineage>
        <taxon>Eukaryota</taxon>
        <taxon>Rhodophyta</taxon>
        <taxon>Stylonematophyceae</taxon>
        <taxon>Stylonematales</taxon>
        <taxon>Stylonemataceae</taxon>
        <taxon>Rhodosorus</taxon>
    </lineage>
</organism>
<evidence type="ECO:0000256" key="3">
    <source>
        <dbReference type="ARBA" id="ARBA00022692"/>
    </source>
</evidence>
<keyword evidence="3 6" id="KW-0812">Transmembrane</keyword>
<name>A0AAV8UUU2_9RHOD</name>
<sequence>MGSTDERASLLEQGNNMESAVAPVRGEMHASVAGVVQDIILGAADGLTVPFALAAGLTSAFSDSKYIIVAVLSELAAGAISMGLGGYLSGKTELDHYKIEKKREEYEVKHQEDDEVEETLEIFREYGLSDEQIAPICEHFKKNHVAWVDFMMKFELQLDKPDEMQPIYSALVIGGAYLLAGMIPLLPYLIIGDARLALKYSIVFTLIALFVFGILKSKVLRQPNALKAAIETMITGGVAAAAAFFIARLIPT</sequence>
<comment type="caution">
    <text evidence="7">The sequence shown here is derived from an EMBL/GenBank/DDBJ whole genome shotgun (WGS) entry which is preliminary data.</text>
</comment>
<accession>A0AAV8UUU2</accession>
<evidence type="ECO:0008006" key="9">
    <source>
        <dbReference type="Google" id="ProtNLM"/>
    </source>
</evidence>
<evidence type="ECO:0000313" key="8">
    <source>
        <dbReference type="Proteomes" id="UP001157974"/>
    </source>
</evidence>
<keyword evidence="4 6" id="KW-1133">Transmembrane helix</keyword>
<feature type="transmembrane region" description="Helical" evidence="6">
    <location>
        <begin position="167"/>
        <end position="191"/>
    </location>
</feature>
<evidence type="ECO:0000256" key="4">
    <source>
        <dbReference type="ARBA" id="ARBA00022989"/>
    </source>
</evidence>
<dbReference type="GO" id="GO:0012505">
    <property type="term" value="C:endomembrane system"/>
    <property type="evidence" value="ECO:0007669"/>
    <property type="project" value="UniProtKB-SubCell"/>
</dbReference>
<evidence type="ECO:0000256" key="5">
    <source>
        <dbReference type="ARBA" id="ARBA00023136"/>
    </source>
</evidence>
<keyword evidence="8" id="KW-1185">Reference proteome</keyword>
<proteinExistence type="inferred from homology"/>
<comment type="similarity">
    <text evidence="2">Belongs to the CCC1 family.</text>
</comment>
<dbReference type="AlphaFoldDB" id="A0AAV8UUU2"/>
<feature type="transmembrane region" description="Helical" evidence="6">
    <location>
        <begin position="197"/>
        <end position="216"/>
    </location>
</feature>
<dbReference type="GO" id="GO:0030026">
    <property type="term" value="P:intracellular manganese ion homeostasis"/>
    <property type="evidence" value="ECO:0007669"/>
    <property type="project" value="InterPro"/>
</dbReference>
<keyword evidence="5 6" id="KW-0472">Membrane</keyword>
<gene>
    <name evidence="7" type="ORF">NDN08_002823</name>
</gene>
<dbReference type="Pfam" id="PF01988">
    <property type="entry name" value="VIT1"/>
    <property type="match status" value="1"/>
</dbReference>
<dbReference type="PANTHER" id="PTHR31851">
    <property type="entry name" value="FE(2+)/MN(2+) TRANSPORTER PCL1"/>
    <property type="match status" value="1"/>
</dbReference>
<comment type="subcellular location">
    <subcellularLocation>
        <location evidence="1">Endomembrane system</location>
        <topology evidence="1">Multi-pass membrane protein</topology>
    </subcellularLocation>
</comment>
<protein>
    <recommendedName>
        <fullName evidence="9">Vacuolar iron transporter 1.1</fullName>
    </recommendedName>
</protein>
<dbReference type="GO" id="GO:0005384">
    <property type="term" value="F:manganese ion transmembrane transporter activity"/>
    <property type="evidence" value="ECO:0007669"/>
    <property type="project" value="InterPro"/>
</dbReference>